<feature type="domain" description="HTH marR-type" evidence="4">
    <location>
        <begin position="1"/>
        <end position="132"/>
    </location>
</feature>
<dbReference type="RefSeq" id="WP_382358639.1">
    <property type="nucleotide sequence ID" value="NZ_JBHTGR010000015.1"/>
</dbReference>
<reference evidence="6" key="1">
    <citation type="journal article" date="2019" name="Int. J. Syst. Evol. Microbiol.">
        <title>The Global Catalogue of Microorganisms (GCM) 10K type strain sequencing project: providing services to taxonomists for standard genome sequencing and annotation.</title>
        <authorList>
            <consortium name="The Broad Institute Genomics Platform"/>
            <consortium name="The Broad Institute Genome Sequencing Center for Infectious Disease"/>
            <person name="Wu L."/>
            <person name="Ma J."/>
        </authorList>
    </citation>
    <scope>NUCLEOTIDE SEQUENCE [LARGE SCALE GENOMIC DNA]</scope>
    <source>
        <strain evidence="6">JCM 30234</strain>
    </source>
</reference>
<name>A0ABW2UTM0_9BACI</name>
<keyword evidence="3" id="KW-0804">Transcription</keyword>
<dbReference type="Gene3D" id="1.10.10.10">
    <property type="entry name" value="Winged helix-like DNA-binding domain superfamily/Winged helix DNA-binding domain"/>
    <property type="match status" value="1"/>
</dbReference>
<dbReference type="PANTHER" id="PTHR42756">
    <property type="entry name" value="TRANSCRIPTIONAL REGULATOR, MARR"/>
    <property type="match status" value="1"/>
</dbReference>
<accession>A0ABW2UTM0</accession>
<sequence length="139" mass="16265">MQGFFQQFLRLYRPLTNKLNELLAEFGLSYSLWQVIFYIKNMGPSQLSSISAYFYIERPSVTRVVQQLEEKGLVEHVPGQDKRQKSIQLTEHGVAIYHACREKISELEHSMLADIPDETLQTAFDLFPEIRQNLIEKEE</sequence>
<evidence type="ECO:0000313" key="6">
    <source>
        <dbReference type="Proteomes" id="UP001596620"/>
    </source>
</evidence>
<proteinExistence type="predicted"/>
<keyword evidence="6" id="KW-1185">Reference proteome</keyword>
<organism evidence="5 6">
    <name type="scientific">Lentibacillus kimchii</name>
    <dbReference type="NCBI Taxonomy" id="1542911"/>
    <lineage>
        <taxon>Bacteria</taxon>
        <taxon>Bacillati</taxon>
        <taxon>Bacillota</taxon>
        <taxon>Bacilli</taxon>
        <taxon>Bacillales</taxon>
        <taxon>Bacillaceae</taxon>
        <taxon>Lentibacillus</taxon>
    </lineage>
</organism>
<dbReference type="Proteomes" id="UP001596620">
    <property type="component" value="Unassembled WGS sequence"/>
</dbReference>
<dbReference type="InterPro" id="IPR036388">
    <property type="entry name" value="WH-like_DNA-bd_sf"/>
</dbReference>
<dbReference type="InterPro" id="IPR036390">
    <property type="entry name" value="WH_DNA-bd_sf"/>
</dbReference>
<evidence type="ECO:0000256" key="1">
    <source>
        <dbReference type="ARBA" id="ARBA00023015"/>
    </source>
</evidence>
<dbReference type="SUPFAM" id="SSF46785">
    <property type="entry name" value="Winged helix' DNA-binding domain"/>
    <property type="match status" value="1"/>
</dbReference>
<dbReference type="SMART" id="SM00347">
    <property type="entry name" value="HTH_MARR"/>
    <property type="match status" value="1"/>
</dbReference>
<evidence type="ECO:0000259" key="4">
    <source>
        <dbReference type="PROSITE" id="PS50995"/>
    </source>
</evidence>
<dbReference type="Pfam" id="PF12802">
    <property type="entry name" value="MarR_2"/>
    <property type="match status" value="1"/>
</dbReference>
<evidence type="ECO:0000256" key="2">
    <source>
        <dbReference type="ARBA" id="ARBA00023125"/>
    </source>
</evidence>
<dbReference type="PROSITE" id="PS50995">
    <property type="entry name" value="HTH_MARR_2"/>
    <property type="match status" value="1"/>
</dbReference>
<protein>
    <submittedName>
        <fullName evidence="5">MarR family winged helix-turn-helix transcriptional regulator</fullName>
    </submittedName>
</protein>
<comment type="caution">
    <text evidence="5">The sequence shown here is derived from an EMBL/GenBank/DDBJ whole genome shotgun (WGS) entry which is preliminary data.</text>
</comment>
<keyword evidence="2" id="KW-0238">DNA-binding</keyword>
<dbReference type="InterPro" id="IPR000835">
    <property type="entry name" value="HTH_MarR-typ"/>
</dbReference>
<gene>
    <name evidence="5" type="ORF">ACFQU8_07700</name>
</gene>
<dbReference type="PANTHER" id="PTHR42756:SF1">
    <property type="entry name" value="TRANSCRIPTIONAL REPRESSOR OF EMRAB OPERON"/>
    <property type="match status" value="1"/>
</dbReference>
<keyword evidence="1" id="KW-0805">Transcription regulation</keyword>
<evidence type="ECO:0000313" key="5">
    <source>
        <dbReference type="EMBL" id="MFC7747119.1"/>
    </source>
</evidence>
<dbReference type="EMBL" id="JBHTGR010000015">
    <property type="protein sequence ID" value="MFC7747119.1"/>
    <property type="molecule type" value="Genomic_DNA"/>
</dbReference>
<evidence type="ECO:0000256" key="3">
    <source>
        <dbReference type="ARBA" id="ARBA00023163"/>
    </source>
</evidence>